<dbReference type="EMBL" id="SDPQ02000001">
    <property type="protein sequence ID" value="KAA1399649.1"/>
    <property type="molecule type" value="Genomic_DNA"/>
</dbReference>
<dbReference type="OrthoDB" id="4338547at2"/>
<protein>
    <recommendedName>
        <fullName evidence="1">ApeA N-terminal domain-containing protein</fullName>
    </recommendedName>
</protein>
<feature type="domain" description="ApeA N-terminal" evidence="1">
    <location>
        <begin position="6"/>
        <end position="292"/>
    </location>
</feature>
<accession>A0A5M4FHD2</accession>
<keyword evidence="3" id="KW-1185">Reference proteome</keyword>
<dbReference type="Proteomes" id="UP000380867">
    <property type="component" value="Unassembled WGS sequence"/>
</dbReference>
<reference evidence="2" key="1">
    <citation type="submission" date="2019-09" db="EMBL/GenBank/DDBJ databases">
        <authorList>
            <person name="Li J."/>
        </authorList>
    </citation>
    <scope>NUCLEOTIDE SEQUENCE [LARGE SCALE GENOMIC DNA]</scope>
    <source>
        <strain evidence="2">JCM 14732</strain>
    </source>
</reference>
<evidence type="ECO:0000259" key="1">
    <source>
        <dbReference type="Pfam" id="PF18862"/>
    </source>
</evidence>
<name>A0A5M4FHD2_9ACTN</name>
<comment type="caution">
    <text evidence="2">The sequence shown here is derived from an EMBL/GenBank/DDBJ whole genome shotgun (WGS) entry which is preliminary data.</text>
</comment>
<organism evidence="2 3">
    <name type="scientific">Aeromicrobium ginsengisoli</name>
    <dbReference type="NCBI Taxonomy" id="363867"/>
    <lineage>
        <taxon>Bacteria</taxon>
        <taxon>Bacillati</taxon>
        <taxon>Actinomycetota</taxon>
        <taxon>Actinomycetes</taxon>
        <taxon>Propionibacteriales</taxon>
        <taxon>Nocardioidaceae</taxon>
        <taxon>Aeromicrobium</taxon>
    </lineage>
</organism>
<dbReference type="RefSeq" id="WP_149687784.1">
    <property type="nucleotide sequence ID" value="NZ_SDPQ02000001.1"/>
</dbReference>
<gene>
    <name evidence="2" type="ORF">ESP70_002490</name>
</gene>
<evidence type="ECO:0000313" key="2">
    <source>
        <dbReference type="EMBL" id="KAA1399649.1"/>
    </source>
</evidence>
<evidence type="ECO:0000313" key="3">
    <source>
        <dbReference type="Proteomes" id="UP000380867"/>
    </source>
</evidence>
<dbReference type="Pfam" id="PF18862">
    <property type="entry name" value="ApeA_NTD1"/>
    <property type="match status" value="1"/>
</dbReference>
<dbReference type="AlphaFoldDB" id="A0A5M4FHD2"/>
<dbReference type="InterPro" id="IPR041223">
    <property type="entry name" value="ApeA_NTD"/>
</dbReference>
<proteinExistence type="predicted"/>
<sequence>MGTSLETQGVWWLPDSPDHKVGGWLTFDEVNGGTLTLGGTLRPPEWHDNALVDGSVQSVRVQHDSVDGRTYPMVHGQQGDKIFTLVSCFQSARQFGYMSGTETEKVTVNTILLGAWFENEEDLQFDRARVSLRHATAFVGQNGVASEYPFVDGDDDRYSVITAKTLPPIQVEVGDSKIAFTHVLEQEGDRFHDTTVKQRWRLDISVEGVQRIQGFLDVMSDMQDLITIASGSTADIEEFEFQHPELDESAGGKRIDGFRRNIPYLARWSQRSSHEHLVTKHEYYFRLDDLDGIDGLQRWLITAMQYRTELGRAMATRYSDTMFLEDRITNLCAALESLDAVRRGTSRDENFVDHIKQCAALAGTPFTDMLATSADDWAKHVKEIRHDLAHHRERLRANATPIEHVVSEQLFWLFVFCILRIAQAPPNVFESISKHPQIRWLKAEAERADGP</sequence>